<evidence type="ECO:0000313" key="2">
    <source>
        <dbReference type="Proteomes" id="UP000681794"/>
    </source>
</evidence>
<keyword evidence="1" id="KW-0378">Hydrolase</keyword>
<name>A0ACD1E4L0_9MICO</name>
<reference evidence="1" key="1">
    <citation type="submission" date="2021-06" db="EMBL/GenBank/DDBJ databases">
        <authorList>
            <person name="Ellington A.J."/>
            <person name="Bryan N.C."/>
            <person name="Christner B.C."/>
            <person name="Reisch C.R."/>
        </authorList>
    </citation>
    <scope>NUCLEOTIDE SEQUENCE</scope>
    <source>
        <strain evidence="1">L6-1</strain>
    </source>
</reference>
<keyword evidence="2" id="KW-1185">Reference proteome</keyword>
<gene>
    <name evidence="1" type="ORF">KM842_00040</name>
</gene>
<proteinExistence type="predicted"/>
<organism evidence="1 2">
    <name type="scientific">Curtobacterium aetherium</name>
    <dbReference type="NCBI Taxonomy" id="2841594"/>
    <lineage>
        <taxon>Bacteria</taxon>
        <taxon>Bacillati</taxon>
        <taxon>Actinomycetota</taxon>
        <taxon>Actinomycetes</taxon>
        <taxon>Micrococcales</taxon>
        <taxon>Microbacteriaceae</taxon>
        <taxon>Curtobacterium</taxon>
    </lineage>
</organism>
<dbReference type="EMBL" id="CP076544">
    <property type="protein sequence ID" value="QWS33659.1"/>
    <property type="molecule type" value="Genomic_DNA"/>
</dbReference>
<dbReference type="Proteomes" id="UP000681794">
    <property type="component" value="Chromosome"/>
</dbReference>
<protein>
    <submittedName>
        <fullName evidence="1">HAD-IIA family hydrolase</fullName>
    </submittedName>
</protein>
<evidence type="ECO:0000313" key="1">
    <source>
        <dbReference type="EMBL" id="QWS33659.1"/>
    </source>
</evidence>
<accession>A0ACD1E4L0</accession>
<sequence length="411" mass="42861">MWSRKRSKTTSSTTDSTTSTTPGTTSSTPTSSTPTNRQQGTSASSGTTTNSTQRPGTSPARSTTTTPATSTAPQPTDTPKPPVDGVDVVLTDLDGVVYRGRNAIPYAVEALTQAASSARVGYITNNASRRPVDVAEHLEQYGLTVDADDVVTSSQAGARLLTTLVPQGATVLVIGGLGLTSIVEEAGFVVTASADDSPAAVIQGFSPDLGWAQLAEASFALADASVPWVATNMDWSIPVERGIAPGNGTLVAAVHQAVGRMPVVAGKPERPIFDAALARFGGERPLFIGDRLDTDIKGANDAGIPSVLVLTGIDQPKQVLAADQRSRPAYVLRDLRGLHEPYPVTIRSEDADGTRRVTVGESTVSMRGHVVRAERVGDDDLDLLRAGATAIWDSGLAIYGLDVDPKLYGGE</sequence>